<dbReference type="EMBL" id="AQHF01000019">
    <property type="protein sequence ID" value="MBE0345024.1"/>
    <property type="molecule type" value="Genomic_DNA"/>
</dbReference>
<sequence>MMSPKKPKKIVFRNLNIFEIQRVKGGSHGGSLEDPRSKGNG</sequence>
<dbReference type="Proteomes" id="UP000660708">
    <property type="component" value="Unassembled WGS sequence"/>
</dbReference>
<protein>
    <submittedName>
        <fullName evidence="1">Uncharacterized protein</fullName>
    </submittedName>
</protein>
<keyword evidence="2" id="KW-1185">Reference proteome</keyword>
<accession>A0A8I0MSJ6</accession>
<name>A0A8I0MSJ6_9GAMM</name>
<reference evidence="1 2" key="1">
    <citation type="submission" date="2015-06" db="EMBL/GenBank/DDBJ databases">
        <title>Genome sequence of Pseudoalteromonas peptidolytica.</title>
        <authorList>
            <person name="Xie B.-B."/>
            <person name="Rong J.-C."/>
            <person name="Qin Q.-L."/>
            <person name="Zhang Y.-Z."/>
        </authorList>
    </citation>
    <scope>NUCLEOTIDE SEQUENCE [LARGE SCALE GENOMIC DNA]</scope>
    <source>
        <strain evidence="1 2">F12-50-A1</strain>
    </source>
</reference>
<evidence type="ECO:0000313" key="2">
    <source>
        <dbReference type="Proteomes" id="UP000660708"/>
    </source>
</evidence>
<gene>
    <name evidence="1" type="ORF">PPEP_a3360</name>
</gene>
<evidence type="ECO:0000313" key="1">
    <source>
        <dbReference type="EMBL" id="MBE0345024.1"/>
    </source>
</evidence>
<dbReference type="AlphaFoldDB" id="A0A8I0MSJ6"/>
<organism evidence="1 2">
    <name type="scientific">Pseudoalteromonas peptidolytica F12-50-A1</name>
    <dbReference type="NCBI Taxonomy" id="1315280"/>
    <lineage>
        <taxon>Bacteria</taxon>
        <taxon>Pseudomonadati</taxon>
        <taxon>Pseudomonadota</taxon>
        <taxon>Gammaproteobacteria</taxon>
        <taxon>Alteromonadales</taxon>
        <taxon>Pseudoalteromonadaceae</taxon>
        <taxon>Pseudoalteromonas</taxon>
    </lineage>
</organism>
<comment type="caution">
    <text evidence="1">The sequence shown here is derived from an EMBL/GenBank/DDBJ whole genome shotgun (WGS) entry which is preliminary data.</text>
</comment>
<proteinExistence type="predicted"/>